<name>A0A478FT88_9MOLU</name>
<dbReference type="EMBL" id="BIMN01000003">
    <property type="protein sequence ID" value="GCE63699.1"/>
    <property type="molecule type" value="Genomic_DNA"/>
</dbReference>
<accession>A0A478FT88</accession>
<gene>
    <name evidence="1" type="ORF">MHSWG343_06990</name>
</gene>
<evidence type="ECO:0000313" key="1">
    <source>
        <dbReference type="EMBL" id="GCE63699.1"/>
    </source>
</evidence>
<evidence type="ECO:0000313" key="2">
    <source>
        <dbReference type="Proteomes" id="UP000324831"/>
    </source>
</evidence>
<dbReference type="AlphaFoldDB" id="A0A478FT88"/>
<dbReference type="RefSeq" id="WP_216083379.1">
    <property type="nucleotide sequence ID" value="NZ_CACTIB010000021.1"/>
</dbReference>
<organism evidence="1 2">
    <name type="scientific">Candidatus Mycoplasma haematohominis</name>
    <dbReference type="NCBI Taxonomy" id="1494318"/>
    <lineage>
        <taxon>Bacteria</taxon>
        <taxon>Bacillati</taxon>
        <taxon>Mycoplasmatota</taxon>
        <taxon>Mollicutes</taxon>
        <taxon>Mycoplasmataceae</taxon>
        <taxon>Mycoplasma</taxon>
    </lineage>
</organism>
<proteinExistence type="predicted"/>
<comment type="caution">
    <text evidence="1">The sequence shown here is derived from an EMBL/GenBank/DDBJ whole genome shotgun (WGS) entry which is preliminary data.</text>
</comment>
<dbReference type="Proteomes" id="UP000324831">
    <property type="component" value="Unassembled WGS sequence"/>
</dbReference>
<reference evidence="1 2" key="1">
    <citation type="submission" date="2019-01" db="EMBL/GenBank/DDBJ databases">
        <title>Draft genome sequences of Candidatus Mycoplasma haemohominis SWG34-3 identified from a patient with pyrexia, anemia and liver dysfunction.</title>
        <authorList>
            <person name="Sekizuka T."/>
            <person name="Hattori N."/>
            <person name="Katano H."/>
            <person name="Takuma T."/>
            <person name="Ito T."/>
            <person name="Arai N."/>
            <person name="Yanai R."/>
            <person name="Ishii S."/>
            <person name="Miura Y."/>
            <person name="Tokunaga T."/>
            <person name="Watanabe H."/>
            <person name="Nomura N."/>
            <person name="Eguchi J."/>
            <person name="Arai T."/>
            <person name="Hasegawa H."/>
            <person name="Nakamaki T."/>
            <person name="Wakita T."/>
            <person name="Niki Y."/>
            <person name="Kuroda M."/>
        </authorList>
    </citation>
    <scope>NUCLEOTIDE SEQUENCE [LARGE SCALE GENOMIC DNA]</scope>
    <source>
        <strain evidence="1">SWG34-3</strain>
    </source>
</reference>
<protein>
    <submittedName>
        <fullName evidence="1">Uncharacterized protein</fullName>
    </submittedName>
</protein>
<sequence>MSTQTIGAAAAGTAVVGGGGALAAYAAGAFSSKVEEQKQEESRGTYRTLVGLDESMKGKEYIGNSEDEIKKLWANEDYRAELKKTHWKNMEKRDISEKSAPIKTHEDQFVFTTKKNEVARYISTWCQSISAKELSSIPKTGEVNQKTWEAFKFACFK</sequence>